<evidence type="ECO:0000313" key="2">
    <source>
        <dbReference type="Proteomes" id="UP000291124"/>
    </source>
</evidence>
<evidence type="ECO:0000313" key="1">
    <source>
        <dbReference type="EMBL" id="QBN17759.1"/>
    </source>
</evidence>
<accession>A0A4P6Y648</accession>
<sequence length="157" mass="18246">MKKILFTIILTAIIISSCRRESPIEDIISKNQFYTSSISWDNSNMNTYGSGEIRCFGKKNTLKIFCNSFLRDQDSLTWGEPGIILKQGTWKIIDNVIVCEYKTTYRTFKINKAEKIQKDTLKVKKATLYNKNLRLKSNVLISNEIVAFFKLNWSKIK</sequence>
<dbReference type="RefSeq" id="WP_133275290.1">
    <property type="nucleotide sequence ID" value="NZ_CP037933.1"/>
</dbReference>
<keyword evidence="2" id="KW-1185">Reference proteome</keyword>
<dbReference type="EMBL" id="CP037933">
    <property type="protein sequence ID" value="QBN17759.1"/>
    <property type="molecule type" value="Genomic_DNA"/>
</dbReference>
<dbReference type="PROSITE" id="PS51257">
    <property type="entry name" value="PROKAR_LIPOPROTEIN"/>
    <property type="match status" value="1"/>
</dbReference>
<dbReference type="KEGG" id="fnk:E1750_02720"/>
<protein>
    <recommendedName>
        <fullName evidence="3">Lipocalin-like domain-containing protein</fullName>
    </recommendedName>
</protein>
<gene>
    <name evidence="1" type="ORF">E1750_02720</name>
</gene>
<reference evidence="2" key="1">
    <citation type="submission" date="2019-03" db="EMBL/GenBank/DDBJ databases">
        <title>Flavobacterium sp.</title>
        <authorList>
            <person name="Kim H."/>
        </authorList>
    </citation>
    <scope>NUCLEOTIDE SEQUENCE [LARGE SCALE GENOMIC DNA]</scope>
    <source>
        <strain evidence="2">GS13</strain>
    </source>
</reference>
<name>A0A4P6Y648_9FLAO</name>
<organism evidence="1 2">
    <name type="scientific">Flavobacterium nackdongense</name>
    <dbReference type="NCBI Taxonomy" id="2547394"/>
    <lineage>
        <taxon>Bacteria</taxon>
        <taxon>Pseudomonadati</taxon>
        <taxon>Bacteroidota</taxon>
        <taxon>Flavobacteriia</taxon>
        <taxon>Flavobacteriales</taxon>
        <taxon>Flavobacteriaceae</taxon>
        <taxon>Flavobacterium</taxon>
    </lineage>
</organism>
<proteinExistence type="predicted"/>
<evidence type="ECO:0008006" key="3">
    <source>
        <dbReference type="Google" id="ProtNLM"/>
    </source>
</evidence>
<dbReference type="AlphaFoldDB" id="A0A4P6Y648"/>
<dbReference type="Proteomes" id="UP000291124">
    <property type="component" value="Chromosome"/>
</dbReference>